<sequence length="111" mass="12455">MILIFFAGWDLFHIGFAAFVSANQLNVSGVGKARKNGVDFAHFDPSMRRCSPRMQTGFHWEEVLSVYMQSNRQHTSPAIVHIVIAETHHTSEEAAMPFSITPAMFEICQTA</sequence>
<proteinExistence type="predicted"/>
<reference evidence="1 2" key="1">
    <citation type="submission" date="2018-04" db="EMBL/GenBank/DDBJ databases">
        <title>Massilia violaceinigra sp. nov., a novel purple-pigmented bacterium isolated from Tianshan glacier, Xinjiang, China.</title>
        <authorList>
            <person name="Wang H."/>
        </authorList>
    </citation>
    <scope>NUCLEOTIDE SEQUENCE [LARGE SCALE GENOMIC DNA]</scope>
    <source>
        <strain evidence="1 2">B448-2</strain>
    </source>
</reference>
<gene>
    <name evidence="1" type="ORF">C7C56_010045</name>
</gene>
<dbReference type="EMBL" id="PXWF02000139">
    <property type="protein sequence ID" value="PWF48806.1"/>
    <property type="molecule type" value="Genomic_DNA"/>
</dbReference>
<organism evidence="1 2">
    <name type="scientific">Massilia glaciei</name>
    <dbReference type="NCBI Taxonomy" id="1524097"/>
    <lineage>
        <taxon>Bacteria</taxon>
        <taxon>Pseudomonadati</taxon>
        <taxon>Pseudomonadota</taxon>
        <taxon>Betaproteobacteria</taxon>
        <taxon>Burkholderiales</taxon>
        <taxon>Oxalobacteraceae</taxon>
        <taxon>Telluria group</taxon>
        <taxon>Massilia</taxon>
    </lineage>
</organism>
<dbReference type="RefSeq" id="WP_106757294.1">
    <property type="nucleotide sequence ID" value="NZ_PXWF02000139.1"/>
</dbReference>
<protein>
    <submittedName>
        <fullName evidence="1">Uncharacterized protein</fullName>
    </submittedName>
</protein>
<dbReference type="AlphaFoldDB" id="A0A2U2HN02"/>
<accession>A0A2U2HN02</accession>
<comment type="caution">
    <text evidence="1">The sequence shown here is derived from an EMBL/GenBank/DDBJ whole genome shotgun (WGS) entry which is preliminary data.</text>
</comment>
<name>A0A2U2HN02_9BURK</name>
<dbReference type="Proteomes" id="UP000241421">
    <property type="component" value="Unassembled WGS sequence"/>
</dbReference>
<evidence type="ECO:0000313" key="2">
    <source>
        <dbReference type="Proteomes" id="UP000241421"/>
    </source>
</evidence>
<keyword evidence="2" id="KW-1185">Reference proteome</keyword>
<evidence type="ECO:0000313" key="1">
    <source>
        <dbReference type="EMBL" id="PWF48806.1"/>
    </source>
</evidence>